<protein>
    <recommendedName>
        <fullName evidence="5">MYND-type domain-containing protein</fullName>
    </recommendedName>
</protein>
<keyword evidence="3" id="KW-0862">Zinc</keyword>
<keyword evidence="1" id="KW-0479">Metal-binding</keyword>
<organism evidence="6 7">
    <name type="scientific">Lophiotrema nucula</name>
    <dbReference type="NCBI Taxonomy" id="690887"/>
    <lineage>
        <taxon>Eukaryota</taxon>
        <taxon>Fungi</taxon>
        <taxon>Dikarya</taxon>
        <taxon>Ascomycota</taxon>
        <taxon>Pezizomycotina</taxon>
        <taxon>Dothideomycetes</taxon>
        <taxon>Pleosporomycetidae</taxon>
        <taxon>Pleosporales</taxon>
        <taxon>Lophiotremataceae</taxon>
        <taxon>Lophiotrema</taxon>
    </lineage>
</organism>
<dbReference type="InterPro" id="IPR002893">
    <property type="entry name" value="Znf_MYND"/>
</dbReference>
<dbReference type="SUPFAM" id="SSF144232">
    <property type="entry name" value="HIT/MYND zinc finger-like"/>
    <property type="match status" value="1"/>
</dbReference>
<accession>A0A6A5ZLB3</accession>
<gene>
    <name evidence="6" type="ORF">BDV96DRAFT_486694</name>
</gene>
<dbReference type="OrthoDB" id="432970at2759"/>
<keyword evidence="2 4" id="KW-0863">Zinc-finger</keyword>
<evidence type="ECO:0000256" key="3">
    <source>
        <dbReference type="ARBA" id="ARBA00022833"/>
    </source>
</evidence>
<feature type="domain" description="MYND-type" evidence="5">
    <location>
        <begin position="9"/>
        <end position="50"/>
    </location>
</feature>
<dbReference type="Gene3D" id="6.10.140.2220">
    <property type="match status" value="1"/>
</dbReference>
<proteinExistence type="predicted"/>
<reference evidence="6" key="1">
    <citation type="journal article" date="2020" name="Stud. Mycol.">
        <title>101 Dothideomycetes genomes: a test case for predicting lifestyles and emergence of pathogens.</title>
        <authorList>
            <person name="Haridas S."/>
            <person name="Albert R."/>
            <person name="Binder M."/>
            <person name="Bloem J."/>
            <person name="Labutti K."/>
            <person name="Salamov A."/>
            <person name="Andreopoulos B."/>
            <person name="Baker S."/>
            <person name="Barry K."/>
            <person name="Bills G."/>
            <person name="Bluhm B."/>
            <person name="Cannon C."/>
            <person name="Castanera R."/>
            <person name="Culley D."/>
            <person name="Daum C."/>
            <person name="Ezra D."/>
            <person name="Gonzalez J."/>
            <person name="Henrissat B."/>
            <person name="Kuo A."/>
            <person name="Liang C."/>
            <person name="Lipzen A."/>
            <person name="Lutzoni F."/>
            <person name="Magnuson J."/>
            <person name="Mondo S."/>
            <person name="Nolan M."/>
            <person name="Ohm R."/>
            <person name="Pangilinan J."/>
            <person name="Park H.-J."/>
            <person name="Ramirez L."/>
            <person name="Alfaro M."/>
            <person name="Sun H."/>
            <person name="Tritt A."/>
            <person name="Yoshinaga Y."/>
            <person name="Zwiers L.-H."/>
            <person name="Turgeon B."/>
            <person name="Goodwin S."/>
            <person name="Spatafora J."/>
            <person name="Crous P."/>
            <person name="Grigoriev I."/>
        </authorList>
    </citation>
    <scope>NUCLEOTIDE SEQUENCE</scope>
    <source>
        <strain evidence="6">CBS 627.86</strain>
    </source>
</reference>
<evidence type="ECO:0000313" key="6">
    <source>
        <dbReference type="EMBL" id="KAF2119637.1"/>
    </source>
</evidence>
<dbReference type="PROSITE" id="PS50865">
    <property type="entry name" value="ZF_MYND_2"/>
    <property type="match status" value="1"/>
</dbReference>
<evidence type="ECO:0000256" key="4">
    <source>
        <dbReference type="PROSITE-ProRule" id="PRU00134"/>
    </source>
</evidence>
<evidence type="ECO:0000259" key="5">
    <source>
        <dbReference type="PROSITE" id="PS50865"/>
    </source>
</evidence>
<dbReference type="EMBL" id="ML977315">
    <property type="protein sequence ID" value="KAF2119637.1"/>
    <property type="molecule type" value="Genomic_DNA"/>
</dbReference>
<dbReference type="GO" id="GO:0008270">
    <property type="term" value="F:zinc ion binding"/>
    <property type="evidence" value="ECO:0007669"/>
    <property type="project" value="UniProtKB-KW"/>
</dbReference>
<evidence type="ECO:0000256" key="1">
    <source>
        <dbReference type="ARBA" id="ARBA00022723"/>
    </source>
</evidence>
<evidence type="ECO:0000313" key="7">
    <source>
        <dbReference type="Proteomes" id="UP000799770"/>
    </source>
</evidence>
<dbReference type="PROSITE" id="PS01360">
    <property type="entry name" value="ZF_MYND_1"/>
    <property type="match status" value="1"/>
</dbReference>
<dbReference type="Proteomes" id="UP000799770">
    <property type="component" value="Unassembled WGS sequence"/>
</dbReference>
<keyword evidence="7" id="KW-1185">Reference proteome</keyword>
<sequence>MADTATRSCATCSKAGSEAPNLKICAKCKSTLYCSRECQKADWKSHKKVCSQQAAGGSSNMPNVEHSTNYAAPRLRGLDNHVTKPFTALDNGSYLHNRSETDVYKLLIDCFRMRQADDFKFEGKRDPNSVYSGAADSLEGFRKFIRLAKSRNNVLPLWWNDDKQKACEEFGMGNYWSSLKRETTKEEVQAQYGDERMPMQFRMLGEFVYGTGPQGQPVGPMRTVMMQMESGGAGLNGQVISMLSVK</sequence>
<evidence type="ECO:0000256" key="2">
    <source>
        <dbReference type="ARBA" id="ARBA00022771"/>
    </source>
</evidence>
<name>A0A6A5ZLB3_9PLEO</name>
<dbReference type="Pfam" id="PF01753">
    <property type="entry name" value="zf-MYND"/>
    <property type="match status" value="1"/>
</dbReference>
<dbReference type="AlphaFoldDB" id="A0A6A5ZLB3"/>